<evidence type="ECO:0000259" key="3">
    <source>
        <dbReference type="SMART" id="SM00093"/>
    </source>
</evidence>
<evidence type="ECO:0000313" key="5">
    <source>
        <dbReference type="Proteomes" id="UP000050761"/>
    </source>
</evidence>
<accession>A0A3P7Y2N5</accession>
<dbReference type="InterPro" id="IPR023796">
    <property type="entry name" value="Serpin_dom"/>
</dbReference>
<dbReference type="GO" id="GO:0005615">
    <property type="term" value="C:extracellular space"/>
    <property type="evidence" value="ECO:0007669"/>
    <property type="project" value="InterPro"/>
</dbReference>
<comment type="similarity">
    <text evidence="1 2">Belongs to the serpin family.</text>
</comment>
<gene>
    <name evidence="4" type="ORF">HPBE_LOCUS6112</name>
</gene>
<dbReference type="GO" id="GO:0004867">
    <property type="term" value="F:serine-type endopeptidase inhibitor activity"/>
    <property type="evidence" value="ECO:0007669"/>
    <property type="project" value="InterPro"/>
</dbReference>
<dbReference type="SUPFAM" id="SSF56574">
    <property type="entry name" value="Serpins"/>
    <property type="match status" value="1"/>
</dbReference>
<name>A0A183FH93_HELPZ</name>
<organism evidence="5 6">
    <name type="scientific">Heligmosomoides polygyrus</name>
    <name type="common">Parasitic roundworm</name>
    <dbReference type="NCBI Taxonomy" id="6339"/>
    <lineage>
        <taxon>Eukaryota</taxon>
        <taxon>Metazoa</taxon>
        <taxon>Ecdysozoa</taxon>
        <taxon>Nematoda</taxon>
        <taxon>Chromadorea</taxon>
        <taxon>Rhabditida</taxon>
        <taxon>Rhabditina</taxon>
        <taxon>Rhabditomorpha</taxon>
        <taxon>Strongyloidea</taxon>
        <taxon>Heligmosomidae</taxon>
        <taxon>Heligmosomoides</taxon>
    </lineage>
</organism>
<dbReference type="AlphaFoldDB" id="A0A183FH93"/>
<dbReference type="WBParaSite" id="HPBE_0000611101-mRNA-1">
    <property type="protein sequence ID" value="HPBE_0000611101-mRNA-1"/>
    <property type="gene ID" value="HPBE_0000611101"/>
</dbReference>
<evidence type="ECO:0000313" key="6">
    <source>
        <dbReference type="WBParaSite" id="HPBE_0000611101-mRNA-1"/>
    </source>
</evidence>
<dbReference type="InterPro" id="IPR042178">
    <property type="entry name" value="Serpin_sf_1"/>
</dbReference>
<evidence type="ECO:0000256" key="1">
    <source>
        <dbReference type="ARBA" id="ARBA00009500"/>
    </source>
</evidence>
<dbReference type="InterPro" id="IPR042185">
    <property type="entry name" value="Serpin_sf_2"/>
</dbReference>
<reference evidence="6" key="2">
    <citation type="submission" date="2019-09" db="UniProtKB">
        <authorList>
            <consortium name="WormBaseParasite"/>
        </authorList>
    </citation>
    <scope>IDENTIFICATION</scope>
</reference>
<dbReference type="InterPro" id="IPR000215">
    <property type="entry name" value="Serpin_fam"/>
</dbReference>
<dbReference type="Pfam" id="PF00079">
    <property type="entry name" value="Serpin"/>
    <property type="match status" value="2"/>
</dbReference>
<accession>A0A183FH93</accession>
<dbReference type="SMART" id="SM00093">
    <property type="entry name" value="SERPIN"/>
    <property type="match status" value="1"/>
</dbReference>
<dbReference type="PROSITE" id="PS00284">
    <property type="entry name" value="SERPIN"/>
    <property type="match status" value="1"/>
</dbReference>
<evidence type="ECO:0000256" key="2">
    <source>
        <dbReference type="RuleBase" id="RU000411"/>
    </source>
</evidence>
<dbReference type="Proteomes" id="UP000050761">
    <property type="component" value="Unassembled WGS sequence"/>
</dbReference>
<dbReference type="EMBL" id="UZAH01025598">
    <property type="protein sequence ID" value="VDO66967.1"/>
    <property type="molecule type" value="Genomic_DNA"/>
</dbReference>
<dbReference type="InterPro" id="IPR023795">
    <property type="entry name" value="Serpin_CS"/>
</dbReference>
<dbReference type="Gene3D" id="3.30.497.10">
    <property type="entry name" value="Antithrombin, subunit I, domain 2"/>
    <property type="match status" value="2"/>
</dbReference>
<evidence type="ECO:0000313" key="4">
    <source>
        <dbReference type="EMBL" id="VDO66967.1"/>
    </source>
</evidence>
<dbReference type="Gene3D" id="2.30.39.10">
    <property type="entry name" value="Alpha-1-antitrypsin, domain 1"/>
    <property type="match status" value="1"/>
</dbReference>
<protein>
    <submittedName>
        <fullName evidence="6">SERPIN domain-containing protein</fullName>
    </submittedName>
</protein>
<sequence length="334" mass="36891">MFSTVETDFALNMLQQASVNETLVVSSISVIFALAMIQAGAKGNTKSQINGKNRQKLDIILSHIEIQSYYANLSSEIQSAKNGVSSRIANGFFLKFIIDDFISNATEGMIYDMVTEDTVRDVLSILDAVSILVNAIYFHAKWLSPFDKTANTNGTFYGAGGVDREVSSRYTEDADFQLLSLPYKDTSYAMNILLPKERFGLSSLRSKLTGSRIQDLLSRLDTTYITLKIPKMKIETQFPLKEALIKMGLSDMFDDKSDLSGIAKEPPLKVSDAAHRAIIQVDEDGTTAAAATVLKVVPLSATLEEPLNFSADHPFLFMLTKDNNPLFIGQFVHN</sequence>
<dbReference type="PANTHER" id="PTHR11461">
    <property type="entry name" value="SERINE PROTEASE INHIBITOR, SERPIN"/>
    <property type="match status" value="1"/>
</dbReference>
<feature type="domain" description="Serpin" evidence="3">
    <location>
        <begin position="11"/>
        <end position="334"/>
    </location>
</feature>
<reference evidence="4 5" key="1">
    <citation type="submission" date="2018-11" db="EMBL/GenBank/DDBJ databases">
        <authorList>
            <consortium name="Pathogen Informatics"/>
        </authorList>
    </citation>
    <scope>NUCLEOTIDE SEQUENCE [LARGE SCALE GENOMIC DNA]</scope>
</reference>
<proteinExistence type="inferred from homology"/>
<dbReference type="InterPro" id="IPR036186">
    <property type="entry name" value="Serpin_sf"/>
</dbReference>
<keyword evidence="5" id="KW-1185">Reference proteome</keyword>
<dbReference type="PANTHER" id="PTHR11461:SF211">
    <property type="entry name" value="GH10112P-RELATED"/>
    <property type="match status" value="1"/>
</dbReference>
<dbReference type="OrthoDB" id="9518664at2759"/>